<evidence type="ECO:0000256" key="3">
    <source>
        <dbReference type="ARBA" id="ARBA00022692"/>
    </source>
</evidence>
<keyword evidence="9" id="KW-1185">Reference proteome</keyword>
<name>C8X0V9_DESRD</name>
<dbReference type="OrthoDB" id="9790149at2"/>
<evidence type="ECO:0000256" key="4">
    <source>
        <dbReference type="ARBA" id="ARBA00022989"/>
    </source>
</evidence>
<feature type="domain" description="Metallo-beta-lactamase" evidence="7">
    <location>
        <begin position="557"/>
        <end position="760"/>
    </location>
</feature>
<dbReference type="EMBL" id="CP001734">
    <property type="protein sequence ID" value="ACV68056.1"/>
    <property type="molecule type" value="Genomic_DNA"/>
</dbReference>
<dbReference type="InterPro" id="IPR036866">
    <property type="entry name" value="RibonucZ/Hydroxyglut_hydro"/>
</dbReference>
<dbReference type="GO" id="GO:0030420">
    <property type="term" value="P:establishment of competence for transformation"/>
    <property type="evidence" value="ECO:0007669"/>
    <property type="project" value="InterPro"/>
</dbReference>
<dbReference type="PANTHER" id="PTHR30619">
    <property type="entry name" value="DNA INTERNALIZATION/COMPETENCE PROTEIN COMEC/REC2"/>
    <property type="match status" value="1"/>
</dbReference>
<keyword evidence="4 6" id="KW-1133">Transmembrane helix</keyword>
<evidence type="ECO:0000256" key="1">
    <source>
        <dbReference type="ARBA" id="ARBA00004651"/>
    </source>
</evidence>
<dbReference type="SMART" id="SM00849">
    <property type="entry name" value="Lactamase_B"/>
    <property type="match status" value="1"/>
</dbReference>
<dbReference type="STRING" id="485915.Dret_0764"/>
<feature type="transmembrane region" description="Helical" evidence="6">
    <location>
        <begin position="523"/>
        <end position="540"/>
    </location>
</feature>
<feature type="transmembrane region" description="Helical" evidence="6">
    <location>
        <begin position="294"/>
        <end position="309"/>
    </location>
</feature>
<comment type="subcellular location">
    <subcellularLocation>
        <location evidence="1">Cell membrane</location>
        <topology evidence="1">Multi-pass membrane protein</topology>
    </subcellularLocation>
</comment>
<dbReference type="Pfam" id="PF00753">
    <property type="entry name" value="Lactamase_B"/>
    <property type="match status" value="1"/>
</dbReference>
<dbReference type="RefSeq" id="WP_015751214.1">
    <property type="nucleotide sequence ID" value="NC_013223.1"/>
</dbReference>
<evidence type="ECO:0000256" key="6">
    <source>
        <dbReference type="SAM" id="Phobius"/>
    </source>
</evidence>
<evidence type="ECO:0000313" key="8">
    <source>
        <dbReference type="EMBL" id="ACV68056.1"/>
    </source>
</evidence>
<gene>
    <name evidence="8" type="ordered locus">Dret_0764</name>
</gene>
<evidence type="ECO:0000256" key="2">
    <source>
        <dbReference type="ARBA" id="ARBA00022475"/>
    </source>
</evidence>
<dbReference type="NCBIfam" id="TIGR00360">
    <property type="entry name" value="ComEC_N-term"/>
    <property type="match status" value="1"/>
</dbReference>
<reference evidence="9" key="1">
    <citation type="submission" date="2009-09" db="EMBL/GenBank/DDBJ databases">
        <title>The complete chromosome of Desulfohalobium retbaense DSM 5692.</title>
        <authorList>
            <consortium name="US DOE Joint Genome Institute (JGI-PGF)"/>
            <person name="Lucas S."/>
            <person name="Copeland A."/>
            <person name="Lapidus A."/>
            <person name="Glavina del Rio T."/>
            <person name="Dalin E."/>
            <person name="Tice H."/>
            <person name="Bruce D."/>
            <person name="Goodwin L."/>
            <person name="Pitluck S."/>
            <person name="Kyrpides N."/>
            <person name="Mavromatis K."/>
            <person name="Ivanova N."/>
            <person name="Mikhailova N."/>
            <person name="Munk A.C."/>
            <person name="Brettin T."/>
            <person name="Detter J.C."/>
            <person name="Han C."/>
            <person name="Tapia R."/>
            <person name="Larimer F."/>
            <person name="Land M."/>
            <person name="Hauser L."/>
            <person name="Markowitz V."/>
            <person name="Cheng J.-F."/>
            <person name="Hugenholtz P."/>
            <person name="Woyke T."/>
            <person name="Wu D."/>
            <person name="Spring S."/>
            <person name="Klenk H.-P."/>
            <person name="Eisen J.A."/>
        </authorList>
    </citation>
    <scope>NUCLEOTIDE SEQUENCE [LARGE SCALE GENOMIC DNA]</scope>
    <source>
        <strain evidence="9">DSM 5692</strain>
    </source>
</reference>
<dbReference type="PANTHER" id="PTHR30619:SF1">
    <property type="entry name" value="RECOMBINATION PROTEIN 2"/>
    <property type="match status" value="1"/>
</dbReference>
<reference evidence="8 9" key="2">
    <citation type="journal article" date="2010" name="Stand. Genomic Sci.">
        <title>Complete genome sequence of Desulfohalobium retbaense type strain (HR(100)).</title>
        <authorList>
            <person name="Spring S."/>
            <person name="Nolan M."/>
            <person name="Lapidus A."/>
            <person name="Glavina Del Rio T."/>
            <person name="Copeland A."/>
            <person name="Tice H."/>
            <person name="Cheng J.F."/>
            <person name="Lucas S."/>
            <person name="Land M."/>
            <person name="Chen F."/>
            <person name="Bruce D."/>
            <person name="Goodwin L."/>
            <person name="Pitluck S."/>
            <person name="Ivanova N."/>
            <person name="Mavromatis K."/>
            <person name="Mikhailova N."/>
            <person name="Pati A."/>
            <person name="Chen A."/>
            <person name="Palaniappan K."/>
            <person name="Hauser L."/>
            <person name="Chang Y.J."/>
            <person name="Jeffries C.D."/>
            <person name="Munk C."/>
            <person name="Kiss H."/>
            <person name="Chain P."/>
            <person name="Han C."/>
            <person name="Brettin T."/>
            <person name="Detter J.C."/>
            <person name="Schuler E."/>
            <person name="Goker M."/>
            <person name="Rohde M."/>
            <person name="Bristow J."/>
            <person name="Eisen J.A."/>
            <person name="Markowitz V."/>
            <person name="Hugenholtz P."/>
            <person name="Kyrpides N.C."/>
            <person name="Klenk H.P."/>
        </authorList>
    </citation>
    <scope>NUCLEOTIDE SEQUENCE [LARGE SCALE GENOMIC DNA]</scope>
    <source>
        <strain evidence="8 9">DSM 5692</strain>
    </source>
</reference>
<dbReference type="InterPro" id="IPR035681">
    <property type="entry name" value="ComA-like_MBL"/>
</dbReference>
<dbReference type="Gene3D" id="3.60.15.10">
    <property type="entry name" value="Ribonuclease Z/Hydroxyacylglutathione hydrolase-like"/>
    <property type="match status" value="1"/>
</dbReference>
<keyword evidence="3 6" id="KW-0812">Transmembrane</keyword>
<feature type="transmembrane region" description="Helical" evidence="6">
    <location>
        <begin position="60"/>
        <end position="78"/>
    </location>
</feature>
<proteinExistence type="predicted"/>
<dbReference type="NCBIfam" id="TIGR00361">
    <property type="entry name" value="ComEC_Rec2"/>
    <property type="match status" value="1"/>
</dbReference>
<dbReference type="Pfam" id="PF03772">
    <property type="entry name" value="Competence"/>
    <property type="match status" value="1"/>
</dbReference>
<keyword evidence="2" id="KW-1003">Cell membrane</keyword>
<protein>
    <submittedName>
        <fullName evidence="8">DNA internalization-related competence protein ComEC/Rec2</fullName>
    </submittedName>
</protein>
<feature type="transmembrane region" description="Helical" evidence="6">
    <location>
        <begin position="361"/>
        <end position="379"/>
    </location>
</feature>
<feature type="transmembrane region" description="Helical" evidence="6">
    <location>
        <begin position="20"/>
        <end position="48"/>
    </location>
</feature>
<feature type="transmembrane region" description="Helical" evidence="6">
    <location>
        <begin position="257"/>
        <end position="282"/>
    </location>
</feature>
<dbReference type="InterPro" id="IPR052159">
    <property type="entry name" value="Competence_DNA_uptake"/>
</dbReference>
<dbReference type="eggNOG" id="COG0658">
    <property type="taxonomic scope" value="Bacteria"/>
</dbReference>
<dbReference type="CDD" id="cd07731">
    <property type="entry name" value="ComA-like_MBL-fold"/>
    <property type="match status" value="1"/>
</dbReference>
<evidence type="ECO:0000313" key="9">
    <source>
        <dbReference type="Proteomes" id="UP000001052"/>
    </source>
</evidence>
<dbReference type="InterPro" id="IPR025405">
    <property type="entry name" value="DUF4131"/>
</dbReference>
<dbReference type="InterPro" id="IPR004797">
    <property type="entry name" value="Competence_ComEC/Rec2"/>
</dbReference>
<dbReference type="HOGENOM" id="CLU_010363_2_0_7"/>
<evidence type="ECO:0000256" key="5">
    <source>
        <dbReference type="ARBA" id="ARBA00023136"/>
    </source>
</evidence>
<dbReference type="InterPro" id="IPR001279">
    <property type="entry name" value="Metallo-B-lactamas"/>
</dbReference>
<accession>C8X0V9</accession>
<feature type="transmembrane region" description="Helical" evidence="6">
    <location>
        <begin position="434"/>
        <end position="454"/>
    </location>
</feature>
<evidence type="ECO:0000259" key="7">
    <source>
        <dbReference type="SMART" id="SM00849"/>
    </source>
</evidence>
<dbReference type="eggNOG" id="COG2333">
    <property type="taxonomic scope" value="Bacteria"/>
</dbReference>
<dbReference type="Proteomes" id="UP000001052">
    <property type="component" value="Chromosome"/>
</dbReference>
<dbReference type="GO" id="GO:0005886">
    <property type="term" value="C:plasma membrane"/>
    <property type="evidence" value="ECO:0007669"/>
    <property type="project" value="UniProtKB-SubCell"/>
</dbReference>
<sequence length="811" mass="88387">MDPWRSLDGRRQFLPGVVPWHFVFLALSAGVFGARSPLAAATGMGLLWAVARGQDKRAHLGGWLCVFVLGGLMGVLLLPRQPSRGLPDWMAARKTVELRGTVDTVAFKPEQRAKIILTDVQVRPSPGAPWQQWSASVVWTWEHPSAWPGPGQRVRLQSRLKPVHGFANPGTWNTEAYWARRNVWYRTYTKGEDGAITLTGKPSPGWRFRLALRQRIVELTPPGPGRGLALSLLMGDRSELSYATLDLVRRGSLAHSLALSGLHVGFIVSIGFALAWGLGWIVPGVYLHLPRSKLAVLLCVPLVSGYLWLGQAAPSLIRASVMFGAWGVLLWKGRSQVLLDGLFWAVLVLFCLSPLSLYDIGVQLSVVAVAGLILLGRALGPLWRSAAASWPAWLAPVRYALAVLGMSFLANLVLLPLLASTFGVISPHLYLNSLWLPLLGLGVLPLALVGVLGWVVPHAEVLSVVGFKSAAILADHMIAGLQWLDGHGWLEDLTVLRPWWPEAFGYWLLLGALVLGLCARKRIWPLVGVGLMLLVLPSLWQGTHHGHVQMAVLDVGQGQAILLQGPTGRRVLVDGGGSWNPDFDLARFAVLPPLTWGDGPALEYAVLTHPDFDHHRGLITVAQRCQVNRFVFNGDWPKGRDGKELEEALQSREVGVSVVSRGETIPLGGSCCLEVLHPPRQWGASGKNDHSLVLRLCAEGRGLALLCGDIEKNGLTTLLQNTAGLRSEVLVVPHHGSRSSVSPDLYAAVEPDLAVVSAGFLHPFRFPHQEVLTALAAQDIPVETTARAGAVRIDWDLTTGRRKVERFRDRL</sequence>
<feature type="transmembrane region" description="Helical" evidence="6">
    <location>
        <begin position="399"/>
        <end position="422"/>
    </location>
</feature>
<dbReference type="KEGG" id="drt:Dret_0764"/>
<feature type="transmembrane region" description="Helical" evidence="6">
    <location>
        <begin position="461"/>
        <end position="479"/>
    </location>
</feature>
<dbReference type="SUPFAM" id="SSF56281">
    <property type="entry name" value="Metallo-hydrolase/oxidoreductase"/>
    <property type="match status" value="1"/>
</dbReference>
<dbReference type="Pfam" id="PF13567">
    <property type="entry name" value="DUF4131"/>
    <property type="match status" value="1"/>
</dbReference>
<dbReference type="AlphaFoldDB" id="C8X0V9"/>
<keyword evidence="5 6" id="KW-0472">Membrane</keyword>
<organism evidence="8 9">
    <name type="scientific">Desulfohalobium retbaense (strain ATCC 49708 / DSM 5692 / JCM 16813 / HR100)</name>
    <dbReference type="NCBI Taxonomy" id="485915"/>
    <lineage>
        <taxon>Bacteria</taxon>
        <taxon>Pseudomonadati</taxon>
        <taxon>Thermodesulfobacteriota</taxon>
        <taxon>Desulfovibrionia</taxon>
        <taxon>Desulfovibrionales</taxon>
        <taxon>Desulfohalobiaceae</taxon>
        <taxon>Desulfohalobium</taxon>
    </lineage>
</organism>
<feature type="transmembrane region" description="Helical" evidence="6">
    <location>
        <begin position="499"/>
        <end position="518"/>
    </location>
</feature>
<feature type="transmembrane region" description="Helical" evidence="6">
    <location>
        <begin position="338"/>
        <end position="355"/>
    </location>
</feature>
<dbReference type="InterPro" id="IPR004477">
    <property type="entry name" value="ComEC_N"/>
</dbReference>